<dbReference type="Gene3D" id="2.40.170.20">
    <property type="entry name" value="TonB-dependent receptor, beta-barrel domain"/>
    <property type="match status" value="1"/>
</dbReference>
<accession>A0A1P9WTF6</accession>
<dbReference type="Pfam" id="PF07715">
    <property type="entry name" value="Plug"/>
    <property type="match status" value="1"/>
</dbReference>
<evidence type="ECO:0000256" key="3">
    <source>
        <dbReference type="ARBA" id="ARBA00023237"/>
    </source>
</evidence>
<comment type="subcellular location">
    <subcellularLocation>
        <location evidence="1">Cell outer membrane</location>
    </subcellularLocation>
</comment>
<evidence type="ECO:0000256" key="1">
    <source>
        <dbReference type="ARBA" id="ARBA00004442"/>
    </source>
</evidence>
<evidence type="ECO:0000313" key="6">
    <source>
        <dbReference type="EMBL" id="AQG78665.1"/>
    </source>
</evidence>
<evidence type="ECO:0000256" key="4">
    <source>
        <dbReference type="SAM" id="SignalP"/>
    </source>
</evidence>
<dbReference type="SUPFAM" id="SSF49452">
    <property type="entry name" value="Starch-binding domain-like"/>
    <property type="match status" value="1"/>
</dbReference>
<dbReference type="AlphaFoldDB" id="A0A1P9WTF6"/>
<keyword evidence="4" id="KW-0732">Signal</keyword>
<dbReference type="SUPFAM" id="SSF56935">
    <property type="entry name" value="Porins"/>
    <property type="match status" value="1"/>
</dbReference>
<dbReference type="InterPro" id="IPR012910">
    <property type="entry name" value="Plug_dom"/>
</dbReference>
<name>A0A1P9WTF6_9BACT</name>
<dbReference type="GO" id="GO:0009279">
    <property type="term" value="C:cell outer membrane"/>
    <property type="evidence" value="ECO:0007669"/>
    <property type="project" value="UniProtKB-SubCell"/>
</dbReference>
<sequence>MNRFVVLLLISLLPRLLSAQTTRVSGVVTYNNVNPIANVSLTLDGTYDGTTTNDKGEFSFETSEVGTFTLTAKATGFVDVSQRVELNGKPTLKLNVVLTTKSFTLANVTVRPRLFDLTDKNKYTVLSPLEVLTTATDGNITSALRTMPGAQAVGESGDLFVRGGTGTETNVFIDGLLVSNFTYSGPANLAARSRFQPGLFKGTFFSTGGYSAQYGQALSSALVLETEDIPLKSSAELSISPILGSAGLTQVSRDRKTSYGGTLSHTNLGLYNALNPGRFNFPQAPRFWDGNGLFRHQFKNGGLLKLMVNGGISNMTIDRANLDFEGVTNRINLQNQNLYSNLTYKQLLPKGWTWKAGLAYGRNLDNTRVVAFTGSDARPDSTVNLADRSSVWQVRNVFSKLVLNRTRLHIGQEMLYTSEQRNDLRYTDALSAVFAETESYVTDRLSARVGVRAEYSSLLDRANVTPRLALGYSAGNNGLLSVSFGQFYQKPERPFLLQSNALNFSRADHYQVSYQQTANDRTFRAEAYYKKYSDLITTTPTLANNGRGYAQGFELFFRDKKTVKGVDYWVSYSFLDTKRQFLNYPALVQPSFAARHTASLVVKRFFSDIKTNVGLAYTVASGRPYANPNRPDQAFMTDRTPAFHNLGLNVAHLMSIRKTQSVLVLTVSNVLGNQQIFGYTYSTTNPARREAIMPNHNPFVFVGLFVNIGVDRRQEIINSQL</sequence>
<evidence type="ECO:0000256" key="2">
    <source>
        <dbReference type="ARBA" id="ARBA00023136"/>
    </source>
</evidence>
<dbReference type="InterPro" id="IPR036942">
    <property type="entry name" value="Beta-barrel_TonB_sf"/>
</dbReference>
<dbReference type="InterPro" id="IPR013784">
    <property type="entry name" value="Carb-bd-like_fold"/>
</dbReference>
<keyword evidence="2" id="KW-0472">Membrane</keyword>
<gene>
    <name evidence="6" type="ORF">AWR27_04535</name>
</gene>
<dbReference type="RefSeq" id="WP_077130105.1">
    <property type="nucleotide sequence ID" value="NZ_CP014263.1"/>
</dbReference>
<evidence type="ECO:0000313" key="7">
    <source>
        <dbReference type="Proteomes" id="UP000187941"/>
    </source>
</evidence>
<keyword evidence="7" id="KW-1185">Reference proteome</keyword>
<dbReference type="EMBL" id="CP014263">
    <property type="protein sequence ID" value="AQG78665.1"/>
    <property type="molecule type" value="Genomic_DNA"/>
</dbReference>
<feature type="signal peptide" evidence="4">
    <location>
        <begin position="1"/>
        <end position="19"/>
    </location>
</feature>
<dbReference type="GO" id="GO:0030246">
    <property type="term" value="F:carbohydrate binding"/>
    <property type="evidence" value="ECO:0007669"/>
    <property type="project" value="InterPro"/>
</dbReference>
<dbReference type="Gene3D" id="2.60.40.1120">
    <property type="entry name" value="Carboxypeptidase-like, regulatory domain"/>
    <property type="match status" value="1"/>
</dbReference>
<feature type="domain" description="TonB-dependent receptor plug" evidence="5">
    <location>
        <begin position="131"/>
        <end position="216"/>
    </location>
</feature>
<evidence type="ECO:0000259" key="5">
    <source>
        <dbReference type="Pfam" id="PF07715"/>
    </source>
</evidence>
<dbReference type="STRING" id="1178516.AWR27_04535"/>
<dbReference type="Proteomes" id="UP000187941">
    <property type="component" value="Chromosome"/>
</dbReference>
<protein>
    <recommendedName>
        <fullName evidence="5">TonB-dependent receptor plug domain-containing protein</fullName>
    </recommendedName>
</protein>
<keyword evidence="3" id="KW-0998">Cell outer membrane</keyword>
<feature type="chain" id="PRO_5013360848" description="TonB-dependent receptor plug domain-containing protein" evidence="4">
    <location>
        <begin position="20"/>
        <end position="721"/>
    </location>
</feature>
<proteinExistence type="predicted"/>
<dbReference type="KEGG" id="smon:AWR27_04535"/>
<organism evidence="6 7">
    <name type="scientific">Spirosoma montaniterrae</name>
    <dbReference type="NCBI Taxonomy" id="1178516"/>
    <lineage>
        <taxon>Bacteria</taxon>
        <taxon>Pseudomonadati</taxon>
        <taxon>Bacteroidota</taxon>
        <taxon>Cytophagia</taxon>
        <taxon>Cytophagales</taxon>
        <taxon>Cytophagaceae</taxon>
        <taxon>Spirosoma</taxon>
    </lineage>
</organism>
<dbReference type="Pfam" id="PF13715">
    <property type="entry name" value="CarbopepD_reg_2"/>
    <property type="match status" value="1"/>
</dbReference>
<reference evidence="6 7" key="1">
    <citation type="submission" date="2016-01" db="EMBL/GenBank/DDBJ databases">
        <authorList>
            <person name="Oliw E.H."/>
        </authorList>
    </citation>
    <scope>NUCLEOTIDE SEQUENCE [LARGE SCALE GENOMIC DNA]</scope>
    <source>
        <strain evidence="6 7">DY10</strain>
    </source>
</reference>